<dbReference type="SMART" id="SM01016">
    <property type="entry name" value="Arg_tRNA_synt_N"/>
    <property type="match status" value="1"/>
</dbReference>
<dbReference type="PANTHER" id="PTHR11956:SF11">
    <property type="entry name" value="ARGININE--TRNA LIGASE, MITOCHONDRIAL-RELATED"/>
    <property type="match status" value="1"/>
</dbReference>
<dbReference type="EC" id="6.1.1.19" evidence="2"/>
<evidence type="ECO:0000256" key="9">
    <source>
        <dbReference type="ARBA" id="ARBA00049339"/>
    </source>
</evidence>
<evidence type="ECO:0000256" key="1">
    <source>
        <dbReference type="ARBA" id="ARBA00005594"/>
    </source>
</evidence>
<dbReference type="InterPro" id="IPR009080">
    <property type="entry name" value="tRNAsynth_Ia_anticodon-bd"/>
</dbReference>
<dbReference type="SUPFAM" id="SSF47323">
    <property type="entry name" value="Anticodon-binding domain of a subclass of class I aminoacyl-tRNA synthetases"/>
    <property type="match status" value="1"/>
</dbReference>
<evidence type="ECO:0000256" key="10">
    <source>
        <dbReference type="RuleBase" id="RU363038"/>
    </source>
</evidence>
<dbReference type="GO" id="GO:0005739">
    <property type="term" value="C:mitochondrion"/>
    <property type="evidence" value="ECO:0007669"/>
    <property type="project" value="TreeGrafter"/>
</dbReference>
<dbReference type="InterPro" id="IPR036695">
    <property type="entry name" value="Arg-tRNA-synth_N_sf"/>
</dbReference>
<dbReference type="CDD" id="cd00671">
    <property type="entry name" value="ArgRS_core"/>
    <property type="match status" value="1"/>
</dbReference>
<keyword evidence="4 10" id="KW-0547">Nucleotide-binding</keyword>
<proteinExistence type="inferred from homology"/>
<dbReference type="GO" id="GO:0004814">
    <property type="term" value="F:arginine-tRNA ligase activity"/>
    <property type="evidence" value="ECO:0007669"/>
    <property type="project" value="UniProtKB-EC"/>
</dbReference>
<dbReference type="GO" id="GO:0005524">
    <property type="term" value="F:ATP binding"/>
    <property type="evidence" value="ECO:0007669"/>
    <property type="project" value="UniProtKB-KW"/>
</dbReference>
<evidence type="ECO:0000259" key="11">
    <source>
        <dbReference type="SMART" id="SM00836"/>
    </source>
</evidence>
<dbReference type="HAMAP" id="MF_00123">
    <property type="entry name" value="Arg_tRNA_synth"/>
    <property type="match status" value="1"/>
</dbReference>
<keyword evidence="3 10" id="KW-0436">Ligase</keyword>
<protein>
    <recommendedName>
        <fullName evidence="2">arginine--tRNA ligase</fullName>
        <ecNumber evidence="2">6.1.1.19</ecNumber>
    </recommendedName>
    <alternativeName>
        <fullName evidence="8">Arginyl-tRNA synthetase</fullName>
    </alternativeName>
</protein>
<evidence type="ECO:0000256" key="7">
    <source>
        <dbReference type="ARBA" id="ARBA00023146"/>
    </source>
</evidence>
<dbReference type="InterPro" id="IPR008909">
    <property type="entry name" value="DALR_anticod-bd"/>
</dbReference>
<dbReference type="PRINTS" id="PR01038">
    <property type="entry name" value="TRNASYNTHARG"/>
</dbReference>
<keyword evidence="6 10" id="KW-0648">Protein biosynthesis</keyword>
<dbReference type="Gene3D" id="3.40.50.620">
    <property type="entry name" value="HUPs"/>
    <property type="match status" value="1"/>
</dbReference>
<dbReference type="NCBIfam" id="TIGR00456">
    <property type="entry name" value="argS"/>
    <property type="match status" value="1"/>
</dbReference>
<sequence length="689" mass="78294">MYHYQQLSKKSFGVAVSSILLNKTKFISSFYKSTIRSLTNQRNISKINTGSMNTLIENLKKLDLTLPPSVPDSYPESNTVDLCRNYITEQLSNLTGVDKSIIYPALEWCTVLEKGDLLLPLPRIRLKGNLDEMAIDLAYKFPLGGYIDRVVPQGKFLQFYFNTKFLLNYVTKDVLTRTTDFGSAPLGDGKSVIVEFSSPNIAKPFHAGHLRSTIIGGFLSNLYEKLGWKVIRMNYLGDWGKQFGVLAVGFNKYGSEAELEVNPIQHLFDVYVKINNDIKEQQEAAEAKGETLDPITSIDGEARQFFKKMEDGDEAALKLWEKFRTLSIERYIGTYARLNIKYDVYSGESQVSNDVMQNVSKILEEKKMITEDRGALLIDFKQLGQKKLGKVLVQKSDGTSLYITRDLGAATERHEQYHFDKMIYVVASQQDLHIKQFFTALDMMGNEWAKDLVHVNFGMVLGMSTRKGTVVFLDDILEAVKSKMLEIMQQNSEKFAQVEDPEKVADLVGISAVMIQDMQAKRINNYEFGWDRMLSSEGDTGPYLQYAHSRLRSIQRSANVPDEELIKADMSLENVCGSIEKLKAQNLSEEEFEKKSKLLESQLEKTKTLARVMASYPDTLRYASKNYEPSTIVTYLFKLTHNFSSTYKVLRVIGEDREVMVARLALFSAVRQILHNGMTLLGITPVERM</sequence>
<dbReference type="SMART" id="SM00836">
    <property type="entry name" value="DALR_1"/>
    <property type="match status" value="1"/>
</dbReference>
<evidence type="ECO:0000313" key="14">
    <source>
        <dbReference type="Proteomes" id="UP000697127"/>
    </source>
</evidence>
<organism evidence="13 14">
    <name type="scientific">Pichia californica</name>
    <dbReference type="NCBI Taxonomy" id="460514"/>
    <lineage>
        <taxon>Eukaryota</taxon>
        <taxon>Fungi</taxon>
        <taxon>Dikarya</taxon>
        <taxon>Ascomycota</taxon>
        <taxon>Saccharomycotina</taxon>
        <taxon>Pichiomycetes</taxon>
        <taxon>Pichiales</taxon>
        <taxon>Pichiaceae</taxon>
        <taxon>Pichia</taxon>
    </lineage>
</organism>
<evidence type="ECO:0000256" key="3">
    <source>
        <dbReference type="ARBA" id="ARBA00022598"/>
    </source>
</evidence>
<dbReference type="Proteomes" id="UP000697127">
    <property type="component" value="Unassembled WGS sequence"/>
</dbReference>
<gene>
    <name evidence="13" type="ORF">C6P40_003181</name>
</gene>
<evidence type="ECO:0000256" key="4">
    <source>
        <dbReference type="ARBA" id="ARBA00022741"/>
    </source>
</evidence>
<evidence type="ECO:0000256" key="2">
    <source>
        <dbReference type="ARBA" id="ARBA00012837"/>
    </source>
</evidence>
<dbReference type="InterPro" id="IPR035684">
    <property type="entry name" value="ArgRS_core"/>
</dbReference>
<dbReference type="FunFam" id="1.10.730.10:FF:000006">
    <property type="entry name" value="Arginyl-tRNA synthetase 2, mitochondrial"/>
    <property type="match status" value="1"/>
</dbReference>
<evidence type="ECO:0000259" key="12">
    <source>
        <dbReference type="SMART" id="SM01016"/>
    </source>
</evidence>
<evidence type="ECO:0000256" key="6">
    <source>
        <dbReference type="ARBA" id="ARBA00022917"/>
    </source>
</evidence>
<keyword evidence="5 10" id="KW-0067">ATP-binding</keyword>
<evidence type="ECO:0000256" key="5">
    <source>
        <dbReference type="ARBA" id="ARBA00022840"/>
    </source>
</evidence>
<dbReference type="InterPro" id="IPR014729">
    <property type="entry name" value="Rossmann-like_a/b/a_fold"/>
</dbReference>
<dbReference type="InterPro" id="IPR001412">
    <property type="entry name" value="aa-tRNA-synth_I_CS"/>
</dbReference>
<dbReference type="FunFam" id="3.40.50.620:FF:000058">
    <property type="entry name" value="Mitochondrial arginyl-tRNA synthetase"/>
    <property type="match status" value="1"/>
</dbReference>
<dbReference type="InterPro" id="IPR001278">
    <property type="entry name" value="Arg-tRNA-ligase"/>
</dbReference>
<dbReference type="EMBL" id="PUHW01000351">
    <property type="protein sequence ID" value="KAG0686907.1"/>
    <property type="molecule type" value="Genomic_DNA"/>
</dbReference>
<evidence type="ECO:0000256" key="8">
    <source>
        <dbReference type="ARBA" id="ARBA00033033"/>
    </source>
</evidence>
<dbReference type="GO" id="GO:0032543">
    <property type="term" value="P:mitochondrial translation"/>
    <property type="evidence" value="ECO:0007669"/>
    <property type="project" value="TreeGrafter"/>
</dbReference>
<dbReference type="PROSITE" id="PS00178">
    <property type="entry name" value="AA_TRNA_LIGASE_I"/>
    <property type="match status" value="1"/>
</dbReference>
<dbReference type="SUPFAM" id="SSF52374">
    <property type="entry name" value="Nucleotidylyl transferase"/>
    <property type="match status" value="1"/>
</dbReference>
<feature type="domain" description="Arginyl tRNA synthetase N-terminal" evidence="12">
    <location>
        <begin position="81"/>
        <end position="161"/>
    </location>
</feature>
<dbReference type="PANTHER" id="PTHR11956">
    <property type="entry name" value="ARGINYL-TRNA SYNTHETASE"/>
    <property type="match status" value="1"/>
</dbReference>
<dbReference type="InterPro" id="IPR005148">
    <property type="entry name" value="Arg-tRNA-synth_N"/>
</dbReference>
<comment type="caution">
    <text evidence="13">The sequence shown here is derived from an EMBL/GenBank/DDBJ whole genome shotgun (WGS) entry which is preliminary data.</text>
</comment>
<comment type="similarity">
    <text evidence="1 10">Belongs to the class-I aminoacyl-tRNA synthetase family.</text>
</comment>
<dbReference type="GO" id="GO:0006420">
    <property type="term" value="P:arginyl-tRNA aminoacylation"/>
    <property type="evidence" value="ECO:0007669"/>
    <property type="project" value="InterPro"/>
</dbReference>
<name>A0A9P6WH80_9ASCO</name>
<dbReference type="AlphaFoldDB" id="A0A9P6WH80"/>
<dbReference type="Pfam" id="PF05746">
    <property type="entry name" value="DALR_1"/>
    <property type="match status" value="1"/>
</dbReference>
<keyword evidence="14" id="KW-1185">Reference proteome</keyword>
<accession>A0A9P6WH80</accession>
<evidence type="ECO:0000313" key="13">
    <source>
        <dbReference type="EMBL" id="KAG0686907.1"/>
    </source>
</evidence>
<comment type="catalytic activity">
    <reaction evidence="9">
        <text>tRNA(Arg) + L-arginine + ATP = L-arginyl-tRNA(Arg) + AMP + diphosphate</text>
        <dbReference type="Rhea" id="RHEA:20301"/>
        <dbReference type="Rhea" id="RHEA-COMP:9658"/>
        <dbReference type="Rhea" id="RHEA-COMP:9673"/>
        <dbReference type="ChEBI" id="CHEBI:30616"/>
        <dbReference type="ChEBI" id="CHEBI:32682"/>
        <dbReference type="ChEBI" id="CHEBI:33019"/>
        <dbReference type="ChEBI" id="CHEBI:78442"/>
        <dbReference type="ChEBI" id="CHEBI:78513"/>
        <dbReference type="ChEBI" id="CHEBI:456215"/>
        <dbReference type="EC" id="6.1.1.19"/>
    </reaction>
</comment>
<reference evidence="13" key="1">
    <citation type="submission" date="2020-11" db="EMBL/GenBank/DDBJ databases">
        <title>Kefir isolates.</title>
        <authorList>
            <person name="Marcisauskas S."/>
            <person name="Kim Y."/>
            <person name="Blasche S."/>
        </authorList>
    </citation>
    <scope>NUCLEOTIDE SEQUENCE</scope>
    <source>
        <strain evidence="13">Olga-1</strain>
    </source>
</reference>
<feature type="domain" description="DALR anticodon binding" evidence="11">
    <location>
        <begin position="544"/>
        <end position="689"/>
    </location>
</feature>
<dbReference type="CDD" id="cd07956">
    <property type="entry name" value="Anticodon_Ia_Arg"/>
    <property type="match status" value="1"/>
</dbReference>
<dbReference type="SUPFAM" id="SSF55190">
    <property type="entry name" value="Arginyl-tRNA synthetase (ArgRS), N-terminal 'additional' domain"/>
    <property type="match status" value="1"/>
</dbReference>
<keyword evidence="7 10" id="KW-0030">Aminoacyl-tRNA synthetase</keyword>
<dbReference type="Gene3D" id="1.10.730.10">
    <property type="entry name" value="Isoleucyl-tRNA Synthetase, Domain 1"/>
    <property type="match status" value="1"/>
</dbReference>
<dbReference type="Gene3D" id="3.30.1360.70">
    <property type="entry name" value="Arginyl tRNA synthetase N-terminal domain"/>
    <property type="match status" value="1"/>
</dbReference>
<dbReference type="Pfam" id="PF00750">
    <property type="entry name" value="tRNA-synt_1d"/>
    <property type="match status" value="1"/>
</dbReference>